<reference evidence="3" key="1">
    <citation type="journal article" date="2009" name="Genome Res.">
        <title>Comparative genomic analyses of the human fungal pathogens Coccidioides and their relatives.</title>
        <authorList>
            <person name="Sharpton T.J."/>
            <person name="Stajich J.E."/>
            <person name="Rounsley S.D."/>
            <person name="Gardner M.J."/>
            <person name="Wortman J.R."/>
            <person name="Jordar V.S."/>
            <person name="Maiti R."/>
            <person name="Kodira C.D."/>
            <person name="Neafsey D.E."/>
            <person name="Zeng Q."/>
            <person name="Hung C.-Y."/>
            <person name="McMahan C."/>
            <person name="Muszewska A."/>
            <person name="Grynberg M."/>
            <person name="Mandel M.A."/>
            <person name="Kellner E.M."/>
            <person name="Barker B.M."/>
            <person name="Galgiani J.N."/>
            <person name="Orbach M.J."/>
            <person name="Kirkland T.N."/>
            <person name="Cole G.T."/>
            <person name="Henn M.R."/>
            <person name="Birren B.W."/>
            <person name="Taylor J.W."/>
        </authorList>
    </citation>
    <scope>NUCLEOTIDE SEQUENCE [LARGE SCALE GENOMIC DNA]</scope>
    <source>
        <strain evidence="3">RS</strain>
    </source>
</reference>
<dbReference type="GeneID" id="4565975"/>
<proteinExistence type="predicted"/>
<dbReference type="VEuPathDB" id="FungiDB:CIMG_00371"/>
<gene>
    <name evidence="2" type="ORF">CIMG_00371</name>
</gene>
<dbReference type="InParanoid" id="J3KGV6"/>
<dbReference type="Proteomes" id="UP000001261">
    <property type="component" value="Unassembled WGS sequence"/>
</dbReference>
<reference evidence="3" key="2">
    <citation type="journal article" date="2010" name="Genome Res.">
        <title>Population genomic sequencing of Coccidioides fungi reveals recent hybridization and transposon control.</title>
        <authorList>
            <person name="Neafsey D.E."/>
            <person name="Barker B.M."/>
            <person name="Sharpton T.J."/>
            <person name="Stajich J.E."/>
            <person name="Park D.J."/>
            <person name="Whiston E."/>
            <person name="Hung C.-Y."/>
            <person name="McMahan C."/>
            <person name="White J."/>
            <person name="Sykes S."/>
            <person name="Heiman D."/>
            <person name="Young S."/>
            <person name="Zeng Q."/>
            <person name="Abouelleil A."/>
            <person name="Aftuck L."/>
            <person name="Bessette D."/>
            <person name="Brown A."/>
            <person name="FitzGerald M."/>
            <person name="Lui A."/>
            <person name="Macdonald J.P."/>
            <person name="Priest M."/>
            <person name="Orbach M.J."/>
            <person name="Galgiani J.N."/>
            <person name="Kirkland T.N."/>
            <person name="Cole G.T."/>
            <person name="Birren B.W."/>
            <person name="Henn M.R."/>
            <person name="Taylor J.W."/>
            <person name="Rounsley S.D."/>
        </authorList>
    </citation>
    <scope>GENOME REANNOTATION</scope>
    <source>
        <strain evidence="3">RS</strain>
    </source>
</reference>
<keyword evidence="3" id="KW-1185">Reference proteome</keyword>
<dbReference type="KEGG" id="cim:CIMG_00371"/>
<dbReference type="EMBL" id="GG704911">
    <property type="protein sequence ID" value="EAS35017.3"/>
    <property type="molecule type" value="Genomic_DNA"/>
</dbReference>
<dbReference type="OMA" id="REWLPTK"/>
<dbReference type="AlphaFoldDB" id="J3KGV6"/>
<sequence length="205" mass="22532">MQEILLMPDKKHTKNKPQRCSEAHHNIAGSKWRNGLQDDACGTFHIYYLLCTEHCSWIVFDIVEQASKLFSCNNPPLSQVLRQRQEAPAEPVLGKMELPVARRRTLTGALEALFSKIPNLQTKQTGLRGELRTPVGAGSAGQGSREWLPTKGGLGEPGGRKLGSKLLHGRDEVRGIRSTAAAHARFPTDTRTRPVSRYDGASPSG</sequence>
<evidence type="ECO:0000313" key="2">
    <source>
        <dbReference type="EMBL" id="EAS35017.3"/>
    </source>
</evidence>
<evidence type="ECO:0000313" key="3">
    <source>
        <dbReference type="Proteomes" id="UP000001261"/>
    </source>
</evidence>
<dbReference type="RefSeq" id="XP_001246600.2">
    <property type="nucleotide sequence ID" value="XM_001246599.2"/>
</dbReference>
<feature type="compositionally biased region" description="Gly residues" evidence="1">
    <location>
        <begin position="152"/>
        <end position="161"/>
    </location>
</feature>
<name>J3KGV6_COCIM</name>
<evidence type="ECO:0000256" key="1">
    <source>
        <dbReference type="SAM" id="MobiDB-lite"/>
    </source>
</evidence>
<protein>
    <submittedName>
        <fullName evidence="2">Uncharacterized protein</fullName>
    </submittedName>
</protein>
<accession>J3KGV6</accession>
<organism evidence="2 3">
    <name type="scientific">Coccidioides immitis (strain RS)</name>
    <name type="common">Valley fever fungus</name>
    <dbReference type="NCBI Taxonomy" id="246410"/>
    <lineage>
        <taxon>Eukaryota</taxon>
        <taxon>Fungi</taxon>
        <taxon>Dikarya</taxon>
        <taxon>Ascomycota</taxon>
        <taxon>Pezizomycotina</taxon>
        <taxon>Eurotiomycetes</taxon>
        <taxon>Eurotiomycetidae</taxon>
        <taxon>Onygenales</taxon>
        <taxon>Onygenaceae</taxon>
        <taxon>Coccidioides</taxon>
    </lineage>
</organism>
<feature type="region of interest" description="Disordered" evidence="1">
    <location>
        <begin position="131"/>
        <end position="205"/>
    </location>
</feature>